<feature type="non-terminal residue" evidence="1">
    <location>
        <position position="1"/>
    </location>
</feature>
<sequence>GSGYGSWFGFKASKSEDKDVSPQRTRVVCLRFTADRGRGLVVEALWSTMGAGAGAQAEEQLVFPETLLDPQRAPVLLEIKVPNTAGQLTVNWRIANLDEGLAPYPSVDEAKIPIQLEYSFDPEEELLAKYGVPAVKREA</sequence>
<evidence type="ECO:0000313" key="1">
    <source>
        <dbReference type="EMBL" id="KAJ1937080.1"/>
    </source>
</evidence>
<keyword evidence="2" id="KW-1185">Reference proteome</keyword>
<name>A0ACC1J4H9_9FUNG</name>
<organism evidence="1 2">
    <name type="scientific">Linderina macrospora</name>
    <dbReference type="NCBI Taxonomy" id="4868"/>
    <lineage>
        <taxon>Eukaryota</taxon>
        <taxon>Fungi</taxon>
        <taxon>Fungi incertae sedis</taxon>
        <taxon>Zoopagomycota</taxon>
        <taxon>Kickxellomycotina</taxon>
        <taxon>Kickxellomycetes</taxon>
        <taxon>Kickxellales</taxon>
        <taxon>Kickxellaceae</taxon>
        <taxon>Linderina</taxon>
    </lineage>
</organism>
<dbReference type="Proteomes" id="UP001150603">
    <property type="component" value="Unassembled WGS sequence"/>
</dbReference>
<proteinExistence type="predicted"/>
<gene>
    <name evidence="1" type="ORF">FBU59_004859</name>
</gene>
<evidence type="ECO:0000313" key="2">
    <source>
        <dbReference type="Proteomes" id="UP001150603"/>
    </source>
</evidence>
<dbReference type="EMBL" id="JANBPW010003645">
    <property type="protein sequence ID" value="KAJ1937080.1"/>
    <property type="molecule type" value="Genomic_DNA"/>
</dbReference>
<comment type="caution">
    <text evidence="1">The sequence shown here is derived from an EMBL/GenBank/DDBJ whole genome shotgun (WGS) entry which is preliminary data.</text>
</comment>
<reference evidence="1" key="1">
    <citation type="submission" date="2022-07" db="EMBL/GenBank/DDBJ databases">
        <title>Phylogenomic reconstructions and comparative analyses of Kickxellomycotina fungi.</title>
        <authorList>
            <person name="Reynolds N.K."/>
            <person name="Stajich J.E."/>
            <person name="Barry K."/>
            <person name="Grigoriev I.V."/>
            <person name="Crous P."/>
            <person name="Smith M.E."/>
        </authorList>
    </citation>
    <scope>NUCLEOTIDE SEQUENCE</scope>
    <source>
        <strain evidence="1">NRRL 5244</strain>
    </source>
</reference>
<accession>A0ACC1J4H9</accession>
<protein>
    <submittedName>
        <fullName evidence="1">Uncharacterized protein</fullName>
    </submittedName>
</protein>